<dbReference type="KEGG" id="cpoy:GP475_09825"/>
<dbReference type="InterPro" id="IPR002833">
    <property type="entry name" value="PTH2"/>
</dbReference>
<dbReference type="Proteomes" id="UP000516320">
    <property type="component" value="Chromosome"/>
</dbReference>
<keyword evidence="5" id="KW-1185">Reference proteome</keyword>
<dbReference type="InterPro" id="IPR023476">
    <property type="entry name" value="Pep_tRNA_hydro_II_dom_sf"/>
</dbReference>
<protein>
    <recommendedName>
        <fullName evidence="1">peptidyl-tRNA hydrolase</fullName>
        <ecNumber evidence="1">3.1.1.29</ecNumber>
    </recommendedName>
</protein>
<evidence type="ECO:0000313" key="5">
    <source>
        <dbReference type="Proteomes" id="UP000516320"/>
    </source>
</evidence>
<proteinExistence type="predicted"/>
<evidence type="ECO:0000256" key="3">
    <source>
        <dbReference type="ARBA" id="ARBA00048707"/>
    </source>
</evidence>
<comment type="catalytic activity">
    <reaction evidence="3">
        <text>an N-acyl-L-alpha-aminoacyl-tRNA + H2O = an N-acyl-L-amino acid + a tRNA + H(+)</text>
        <dbReference type="Rhea" id="RHEA:54448"/>
        <dbReference type="Rhea" id="RHEA-COMP:10123"/>
        <dbReference type="Rhea" id="RHEA-COMP:13883"/>
        <dbReference type="ChEBI" id="CHEBI:15377"/>
        <dbReference type="ChEBI" id="CHEBI:15378"/>
        <dbReference type="ChEBI" id="CHEBI:59874"/>
        <dbReference type="ChEBI" id="CHEBI:78442"/>
        <dbReference type="ChEBI" id="CHEBI:138191"/>
        <dbReference type="EC" id="3.1.1.29"/>
    </reaction>
</comment>
<keyword evidence="2" id="KW-0378">Hydrolase</keyword>
<evidence type="ECO:0000313" key="4">
    <source>
        <dbReference type="EMBL" id="QNQ90902.1"/>
    </source>
</evidence>
<dbReference type="AlphaFoldDB" id="A0A7H0SQS7"/>
<accession>A0A7H0SQS7</accession>
<evidence type="ECO:0000256" key="2">
    <source>
        <dbReference type="ARBA" id="ARBA00022801"/>
    </source>
</evidence>
<organism evidence="4 5">
    <name type="scientific">Corynebacterium poyangense</name>
    <dbReference type="NCBI Taxonomy" id="2684405"/>
    <lineage>
        <taxon>Bacteria</taxon>
        <taxon>Bacillati</taxon>
        <taxon>Actinomycetota</taxon>
        <taxon>Actinomycetes</taxon>
        <taxon>Mycobacteriales</taxon>
        <taxon>Corynebacteriaceae</taxon>
        <taxon>Corynebacterium</taxon>
    </lineage>
</organism>
<dbReference type="SUPFAM" id="SSF102462">
    <property type="entry name" value="Peptidyl-tRNA hydrolase II"/>
    <property type="match status" value="1"/>
</dbReference>
<dbReference type="GO" id="GO:0004045">
    <property type="term" value="F:peptidyl-tRNA hydrolase activity"/>
    <property type="evidence" value="ECO:0007669"/>
    <property type="project" value="UniProtKB-EC"/>
</dbReference>
<sequence>MEFSRQSYNLLHSLAAGGPRTEDPDDPVTVQAMQIVLHLPKQDPPLRSELLAVAAQAVAAVCLDPRAATDPAWRQALHGWYSHRIRKVSRRARNKGWRDVQKLPGITAVAENNPDAQARAFLPGPVNMVPPALRRLQIAGTDLPPDPTPPLLSPMGKHELLVGVDASLAMTLGKAAAQVGHAAMLWAARKPADVVGRWVSANMPIRAVELSHEQFQHLANDPDTIVVHDAGFTEVAPGSVTALATDTLNIRD</sequence>
<dbReference type="EC" id="3.1.1.29" evidence="1"/>
<name>A0A7H0SQS7_9CORY</name>
<dbReference type="Gene3D" id="3.40.1490.10">
    <property type="entry name" value="Bit1"/>
    <property type="match status" value="1"/>
</dbReference>
<evidence type="ECO:0000256" key="1">
    <source>
        <dbReference type="ARBA" id="ARBA00013260"/>
    </source>
</evidence>
<dbReference type="Pfam" id="PF01981">
    <property type="entry name" value="PTH2"/>
    <property type="match status" value="1"/>
</dbReference>
<reference evidence="4 5" key="1">
    <citation type="submission" date="2019-12" db="EMBL/GenBank/DDBJ databases">
        <title>Corynebacterium sp. nov., isolated from feces of the Anser Albifrons in China.</title>
        <authorList>
            <person name="Liu Q."/>
        </authorList>
    </citation>
    <scope>NUCLEOTIDE SEQUENCE [LARGE SCALE GENOMIC DNA]</scope>
    <source>
        <strain evidence="4 5">4H37-19</strain>
    </source>
</reference>
<gene>
    <name evidence="4" type="ORF">GP475_09825</name>
</gene>
<dbReference type="EMBL" id="CP046884">
    <property type="protein sequence ID" value="QNQ90902.1"/>
    <property type="molecule type" value="Genomic_DNA"/>
</dbReference>
<dbReference type="RefSeq" id="WP_187974212.1">
    <property type="nucleotide sequence ID" value="NZ_CP046884.1"/>
</dbReference>